<dbReference type="Proteomes" id="UP001197974">
    <property type="component" value="Chromosome"/>
</dbReference>
<name>A0ABY9JSX1_9BACI</name>
<proteinExistence type="predicted"/>
<evidence type="ECO:0000313" key="1">
    <source>
        <dbReference type="EMBL" id="WLR41520.1"/>
    </source>
</evidence>
<accession>A0ABY9JSX1</accession>
<organism evidence="1 2">
    <name type="scientific">Bacillus carboniphilus</name>
    <dbReference type="NCBI Taxonomy" id="86663"/>
    <lineage>
        <taxon>Bacteria</taxon>
        <taxon>Bacillati</taxon>
        <taxon>Bacillota</taxon>
        <taxon>Bacilli</taxon>
        <taxon>Bacillales</taxon>
        <taxon>Bacillaceae</taxon>
        <taxon>Bacillus</taxon>
    </lineage>
</organism>
<gene>
    <name evidence="1" type="ORF">LC087_11530</name>
</gene>
<dbReference type="EMBL" id="CP129013">
    <property type="protein sequence ID" value="WLR41520.1"/>
    <property type="molecule type" value="Genomic_DNA"/>
</dbReference>
<sequence>MSNIKIIYTNANAYTTEIKDTDLVELAGFHAYKEYEEDRIFKVNGKDFRKINTRYDGINGLDALTVQNVTTNEITVVYVGTDTSQKADLITDVQLLSEQTPAQITDTRKYYNEMDELFKDVGSVTSVTGNSLGGCD</sequence>
<protein>
    <submittedName>
        <fullName evidence="1">Uncharacterized protein</fullName>
    </submittedName>
</protein>
<evidence type="ECO:0000313" key="2">
    <source>
        <dbReference type="Proteomes" id="UP001197974"/>
    </source>
</evidence>
<keyword evidence="2" id="KW-1185">Reference proteome</keyword>
<reference evidence="1 2" key="1">
    <citation type="submission" date="2023-06" db="EMBL/GenBank/DDBJ databases">
        <title>Five Gram-positive bacteria isolated from mangrove sediments in Shenzhen, Guangdong, China.</title>
        <authorList>
            <person name="Yu S."/>
            <person name="Zheng W."/>
            <person name="Huang Y."/>
        </authorList>
    </citation>
    <scope>NUCLEOTIDE SEQUENCE [LARGE SCALE GENOMIC DNA]</scope>
    <source>
        <strain evidence="1 2">SaN35-3</strain>
    </source>
</reference>
<dbReference type="RefSeq" id="WP_226541669.1">
    <property type="nucleotide sequence ID" value="NZ_CP129013.1"/>
</dbReference>